<reference evidence="2" key="1">
    <citation type="journal article" date="2020" name="Stud. Mycol.">
        <title>101 Dothideomycetes genomes: a test case for predicting lifestyles and emergence of pathogens.</title>
        <authorList>
            <person name="Haridas S."/>
            <person name="Albert R."/>
            <person name="Binder M."/>
            <person name="Bloem J."/>
            <person name="Labutti K."/>
            <person name="Salamov A."/>
            <person name="Andreopoulos B."/>
            <person name="Baker S."/>
            <person name="Barry K."/>
            <person name="Bills G."/>
            <person name="Bluhm B."/>
            <person name="Cannon C."/>
            <person name="Castanera R."/>
            <person name="Culley D."/>
            <person name="Daum C."/>
            <person name="Ezra D."/>
            <person name="Gonzalez J."/>
            <person name="Henrissat B."/>
            <person name="Kuo A."/>
            <person name="Liang C."/>
            <person name="Lipzen A."/>
            <person name="Lutzoni F."/>
            <person name="Magnuson J."/>
            <person name="Mondo S."/>
            <person name="Nolan M."/>
            <person name="Ohm R."/>
            <person name="Pangilinan J."/>
            <person name="Park H.-J."/>
            <person name="Ramirez L."/>
            <person name="Alfaro M."/>
            <person name="Sun H."/>
            <person name="Tritt A."/>
            <person name="Yoshinaga Y."/>
            <person name="Zwiers L.-H."/>
            <person name="Turgeon B."/>
            <person name="Goodwin S."/>
            <person name="Spatafora J."/>
            <person name="Crous P."/>
            <person name="Grigoriev I."/>
        </authorList>
    </citation>
    <scope>NUCLEOTIDE SEQUENCE</scope>
    <source>
        <strain evidence="2">ATCC 74209</strain>
    </source>
</reference>
<dbReference type="Proteomes" id="UP000799536">
    <property type="component" value="Unassembled WGS sequence"/>
</dbReference>
<name>A0A9P4JUA7_9PLEO</name>
<feature type="transmembrane region" description="Helical" evidence="1">
    <location>
        <begin position="125"/>
        <end position="144"/>
    </location>
</feature>
<organism evidence="2 3">
    <name type="scientific">Delitschia confertaspora ATCC 74209</name>
    <dbReference type="NCBI Taxonomy" id="1513339"/>
    <lineage>
        <taxon>Eukaryota</taxon>
        <taxon>Fungi</taxon>
        <taxon>Dikarya</taxon>
        <taxon>Ascomycota</taxon>
        <taxon>Pezizomycotina</taxon>
        <taxon>Dothideomycetes</taxon>
        <taxon>Pleosporomycetidae</taxon>
        <taxon>Pleosporales</taxon>
        <taxon>Delitschiaceae</taxon>
        <taxon>Delitschia</taxon>
    </lineage>
</organism>
<evidence type="ECO:0000256" key="1">
    <source>
        <dbReference type="SAM" id="Phobius"/>
    </source>
</evidence>
<keyword evidence="1" id="KW-0812">Transmembrane</keyword>
<gene>
    <name evidence="2" type="ORF">GQ43DRAFT_364396</name>
</gene>
<evidence type="ECO:0000313" key="2">
    <source>
        <dbReference type="EMBL" id="KAF2204506.1"/>
    </source>
</evidence>
<keyword evidence="1" id="KW-1133">Transmembrane helix</keyword>
<feature type="transmembrane region" description="Helical" evidence="1">
    <location>
        <begin position="48"/>
        <end position="69"/>
    </location>
</feature>
<feature type="transmembrane region" description="Helical" evidence="1">
    <location>
        <begin position="275"/>
        <end position="293"/>
    </location>
</feature>
<dbReference type="EMBL" id="ML993874">
    <property type="protein sequence ID" value="KAF2204506.1"/>
    <property type="molecule type" value="Genomic_DNA"/>
</dbReference>
<evidence type="ECO:0000313" key="3">
    <source>
        <dbReference type="Proteomes" id="UP000799536"/>
    </source>
</evidence>
<feature type="transmembrane region" description="Helical" evidence="1">
    <location>
        <begin position="235"/>
        <end position="255"/>
    </location>
</feature>
<protein>
    <submittedName>
        <fullName evidence="2">Uncharacterized protein</fullName>
    </submittedName>
</protein>
<accession>A0A9P4JUA7</accession>
<keyword evidence="3" id="KW-1185">Reference proteome</keyword>
<feature type="transmembrane region" description="Helical" evidence="1">
    <location>
        <begin position="6"/>
        <end position="27"/>
    </location>
</feature>
<dbReference type="AlphaFoldDB" id="A0A9P4JUA7"/>
<proteinExistence type="predicted"/>
<sequence length="353" mass="40071">MAYSNFRPLAIFSSYMLLCFSLTVFIIRDLYKSYRSRSKSHTSSKPSSLHIFLFSLLAAASLATTWYYMFQFFAYSYRDWIFAQQLSQQFFLGHEHGSLQLGWWLKDTQLFKEAWGTVVMGARRFWWSGQIFLFASYLGLIFEVKGARGGIPHTWAFMLLGQVVAISFATNLFHLALLLKSITPPAQLENHSRKNVPSSRGKILGPWLPNLLAFVGSASGLLLDEPIFQNPDWFMPLLLLPHLALMLPPLLHAVLPRSWEFADAGVPFAGRIYDLWWSSLCYGGLFKLALMTFRGVTEVGFSGIMAALHEHPAVSSVGWDVIFCWVSWGCWTLIHRGERIANGGNTKETSKME</sequence>
<dbReference type="OrthoDB" id="2126185at2759"/>
<feature type="transmembrane region" description="Helical" evidence="1">
    <location>
        <begin position="156"/>
        <end position="183"/>
    </location>
</feature>
<keyword evidence="1" id="KW-0472">Membrane</keyword>
<comment type="caution">
    <text evidence="2">The sequence shown here is derived from an EMBL/GenBank/DDBJ whole genome shotgun (WGS) entry which is preliminary data.</text>
</comment>